<dbReference type="RefSeq" id="WP_143133387.1">
    <property type="nucleotide sequence ID" value="NZ_FPBO01000045.1"/>
</dbReference>
<reference evidence="3" key="1">
    <citation type="submission" date="2016-10" db="EMBL/GenBank/DDBJ databases">
        <authorList>
            <person name="Varghese N."/>
            <person name="Submissions S."/>
        </authorList>
    </citation>
    <scope>NUCLEOTIDE SEQUENCE [LARGE SCALE GENOMIC DNA]</scope>
    <source>
        <strain evidence="3">CGMCC 1.11014</strain>
    </source>
</reference>
<evidence type="ECO:0000313" key="2">
    <source>
        <dbReference type="EMBL" id="SFV15336.1"/>
    </source>
</evidence>
<evidence type="ECO:0000313" key="3">
    <source>
        <dbReference type="Proteomes" id="UP000199391"/>
    </source>
</evidence>
<organism evidence="2 3">
    <name type="scientific">Pseudoduganella namucuonensis</name>
    <dbReference type="NCBI Taxonomy" id="1035707"/>
    <lineage>
        <taxon>Bacteria</taxon>
        <taxon>Pseudomonadati</taxon>
        <taxon>Pseudomonadota</taxon>
        <taxon>Betaproteobacteria</taxon>
        <taxon>Burkholderiales</taxon>
        <taxon>Oxalobacteraceae</taxon>
        <taxon>Telluria group</taxon>
        <taxon>Pseudoduganella</taxon>
    </lineage>
</organism>
<feature type="region of interest" description="Disordered" evidence="1">
    <location>
        <begin position="1"/>
        <end position="26"/>
    </location>
</feature>
<name>A0A1I7M098_9BURK</name>
<gene>
    <name evidence="2" type="ORF">SAMN05216552_104558</name>
</gene>
<evidence type="ECO:0000256" key="1">
    <source>
        <dbReference type="SAM" id="MobiDB-lite"/>
    </source>
</evidence>
<dbReference type="Proteomes" id="UP000199391">
    <property type="component" value="Unassembled WGS sequence"/>
</dbReference>
<proteinExistence type="predicted"/>
<dbReference type="EMBL" id="FPBO01000045">
    <property type="protein sequence ID" value="SFV15336.1"/>
    <property type="molecule type" value="Genomic_DNA"/>
</dbReference>
<sequence>MTDLADASKLKPGRPRRGVMDGGNVSHSRMRLLTESELDGNCKGWDGKTTFRLCNGEVWQQSAFRVRCLHLASPAVRVWRIGGASLLEFEGVRELLPVERRAGPAAD</sequence>
<keyword evidence="3" id="KW-1185">Reference proteome</keyword>
<dbReference type="OrthoDB" id="7596780at2"/>
<accession>A0A1I7M098</accession>
<dbReference type="AlphaFoldDB" id="A0A1I7M098"/>
<protein>
    <submittedName>
        <fullName evidence="2">Uncharacterized protein</fullName>
    </submittedName>
</protein>
<dbReference type="STRING" id="1035707.SAMN05216552_104558"/>